<gene>
    <name evidence="4" type="ORF">GOQ09_17705</name>
</gene>
<evidence type="ECO:0000256" key="1">
    <source>
        <dbReference type="SAM" id="MobiDB-lite"/>
    </source>
</evidence>
<evidence type="ECO:0000313" key="5">
    <source>
        <dbReference type="Proteomes" id="UP000425817"/>
    </source>
</evidence>
<dbReference type="RefSeq" id="WP_126748955.1">
    <property type="nucleotide sequence ID" value="NZ_CP046622.1"/>
</dbReference>
<keyword evidence="2" id="KW-0732">Signal</keyword>
<dbReference type="Proteomes" id="UP000425817">
    <property type="component" value="Chromosome"/>
</dbReference>
<dbReference type="Pfam" id="PF13488">
    <property type="entry name" value="Gly-zipper_Omp"/>
    <property type="match status" value="1"/>
</dbReference>
<evidence type="ECO:0000313" key="4">
    <source>
        <dbReference type="EMBL" id="QGW83298.1"/>
    </source>
</evidence>
<dbReference type="EMBL" id="CP046622">
    <property type="protein sequence ID" value="QGW83298.1"/>
    <property type="molecule type" value="Genomic_DNA"/>
</dbReference>
<evidence type="ECO:0000256" key="2">
    <source>
        <dbReference type="SAM" id="SignalP"/>
    </source>
</evidence>
<protein>
    <submittedName>
        <fullName evidence="4">Glycine zipper 2TM domain-containing protein</fullName>
    </submittedName>
</protein>
<dbReference type="OrthoDB" id="8853853at2"/>
<feature type="domain" description="Glycine zipper" evidence="3">
    <location>
        <begin position="30"/>
        <end position="73"/>
    </location>
</feature>
<organism evidence="4 5">
    <name type="scientific">Variovorax paradoxus</name>
    <dbReference type="NCBI Taxonomy" id="34073"/>
    <lineage>
        <taxon>Bacteria</taxon>
        <taxon>Pseudomonadati</taxon>
        <taxon>Pseudomonadota</taxon>
        <taxon>Betaproteobacteria</taxon>
        <taxon>Burkholderiales</taxon>
        <taxon>Comamonadaceae</taxon>
        <taxon>Variovorax</taxon>
    </lineage>
</organism>
<feature type="signal peptide" evidence="2">
    <location>
        <begin position="1"/>
        <end position="19"/>
    </location>
</feature>
<name>A0A6I6HK85_VARPD</name>
<dbReference type="PROSITE" id="PS51257">
    <property type="entry name" value="PROKAR_LIPOPROTEIN"/>
    <property type="match status" value="1"/>
</dbReference>
<accession>A0A6I6HK85</accession>
<reference evidence="4 5" key="1">
    <citation type="submission" date="2019-12" db="EMBL/GenBank/DDBJ databases">
        <title>Hybrid Genome Assemblies of two High G+C Isolates from Undergraduate Microbiology Courses.</title>
        <authorList>
            <person name="Ne Ville C.J."/>
            <person name="Enright D."/>
            <person name="Hernandez I."/>
            <person name="Dodsworth J."/>
            <person name="Orwin P.M."/>
        </authorList>
    </citation>
    <scope>NUCLEOTIDE SEQUENCE [LARGE SCALE GENOMIC DNA]</scope>
    <source>
        <strain evidence="4 5">CSUSB</strain>
    </source>
</reference>
<sequence length="98" mass="9828">MKARIWITAAAATSVMALAGCASGPNQNLGTGVGALGGAAVGHAIGGNTASTLGGAAVGGVIGNQVGRSVDERNQRNYYESQRAYPPGTYYPRNGPTY</sequence>
<feature type="chain" id="PRO_5026179854" evidence="2">
    <location>
        <begin position="20"/>
        <end position="98"/>
    </location>
</feature>
<feature type="region of interest" description="Disordered" evidence="1">
    <location>
        <begin position="64"/>
        <end position="98"/>
    </location>
</feature>
<proteinExistence type="predicted"/>
<dbReference type="AlphaFoldDB" id="A0A6I6HK85"/>
<evidence type="ECO:0000259" key="3">
    <source>
        <dbReference type="Pfam" id="PF13488"/>
    </source>
</evidence>
<dbReference type="InterPro" id="IPR039567">
    <property type="entry name" value="Gly-zipper"/>
</dbReference>